<dbReference type="OrthoDB" id="2273669at2759"/>
<sequence>MDYDRTPNYPYRRQTRNDNYDAALAGVFANAPPGAVLLDNAGGRPGRGRESSNVHERINSRGGNSNEDWGTQRTWDSDRGNKTRTGNTKENPRLGDSRGPARGSTSQYQSNNTSIDVDQKAISEKLSAWHSLVDPDVENVRGGVGSGQLHRSGRNYIPVSEQEVLEIQRKNKKWGGGKSMFSVFSLNNRKIETMGNEAVRRMVQREEHNHSLLTAMEIFAKLILFVGSSQFHKYGS</sequence>
<dbReference type="AlphaFoldDB" id="A0A9N8W519"/>
<feature type="region of interest" description="Disordered" evidence="1">
    <location>
        <begin position="38"/>
        <end position="114"/>
    </location>
</feature>
<reference evidence="2" key="1">
    <citation type="submission" date="2021-06" db="EMBL/GenBank/DDBJ databases">
        <authorList>
            <person name="Kallberg Y."/>
            <person name="Tangrot J."/>
            <person name="Rosling A."/>
        </authorList>
    </citation>
    <scope>NUCLEOTIDE SEQUENCE</scope>
    <source>
        <strain evidence="2">BR232B</strain>
    </source>
</reference>
<feature type="compositionally biased region" description="Polar residues" evidence="1">
    <location>
        <begin position="103"/>
        <end position="114"/>
    </location>
</feature>
<evidence type="ECO:0000256" key="1">
    <source>
        <dbReference type="SAM" id="MobiDB-lite"/>
    </source>
</evidence>
<keyword evidence="3" id="KW-1185">Reference proteome</keyword>
<organism evidence="2 3">
    <name type="scientific">Paraglomus brasilianum</name>
    <dbReference type="NCBI Taxonomy" id="144538"/>
    <lineage>
        <taxon>Eukaryota</taxon>
        <taxon>Fungi</taxon>
        <taxon>Fungi incertae sedis</taxon>
        <taxon>Mucoromycota</taxon>
        <taxon>Glomeromycotina</taxon>
        <taxon>Glomeromycetes</taxon>
        <taxon>Paraglomerales</taxon>
        <taxon>Paraglomeraceae</taxon>
        <taxon>Paraglomus</taxon>
    </lineage>
</organism>
<evidence type="ECO:0000313" key="3">
    <source>
        <dbReference type="Proteomes" id="UP000789739"/>
    </source>
</evidence>
<dbReference type="Proteomes" id="UP000789739">
    <property type="component" value="Unassembled WGS sequence"/>
</dbReference>
<gene>
    <name evidence="2" type="ORF">PBRASI_LOCUS1396</name>
</gene>
<feature type="compositionally biased region" description="Polar residues" evidence="1">
    <location>
        <begin position="61"/>
        <end position="74"/>
    </location>
</feature>
<comment type="caution">
    <text evidence="2">The sequence shown here is derived from an EMBL/GenBank/DDBJ whole genome shotgun (WGS) entry which is preliminary data.</text>
</comment>
<proteinExistence type="predicted"/>
<name>A0A9N8W519_9GLOM</name>
<evidence type="ECO:0000313" key="2">
    <source>
        <dbReference type="EMBL" id="CAG8477478.1"/>
    </source>
</evidence>
<dbReference type="EMBL" id="CAJVPI010000089">
    <property type="protein sequence ID" value="CAG8477478.1"/>
    <property type="molecule type" value="Genomic_DNA"/>
</dbReference>
<accession>A0A9N8W519</accession>
<protein>
    <submittedName>
        <fullName evidence="2">5392_t:CDS:1</fullName>
    </submittedName>
</protein>
<feature type="compositionally biased region" description="Basic and acidic residues" evidence="1">
    <location>
        <begin position="47"/>
        <end position="59"/>
    </location>
</feature>